<keyword evidence="3" id="KW-0732">Signal</keyword>
<dbReference type="Pfam" id="PF00135">
    <property type="entry name" value="COesterase"/>
    <property type="match status" value="1"/>
</dbReference>
<sequence length="557" mass="59879">MSFILYLVLLFTHYTSTWGAPHVTTAQVNLTYEIHQGWLNTTGNFYNFSNIPYATPPVGNLRFLAPTAPTVPSNPPVNDGSRYAVCPQGIPLWTSVATDWLTNGIGVINQSAGYPIPHVTTLPPVLPGTSEDCLLLDVLVPKTIFDNRASGSGAPVVTWIHGGGFTLGWKTQYGSGVGLLKASQAHGKTGVIYVAINYRLGLFGFLSGPTFSSQGGTANNGLLDQRMAIEWVQANIHKFGGDPNKVTVMGESAGGGSTIHQVTAYGGLKGKVPFQKAIIQSGAFLPVPGPVRPENIFQKFLARGNLTDLSAARAATTKQLQLANAILVGEAPFGDFTFNGSFAPDLPGKLLLSGGYDKSLTLLIGHNDDEGLFFTSPFLPEGDEETFKKNVVLVSFPDADATNASSYILNTLYPPIFDGSQPSGSQGQGYTNEIARGDYIVSEALFACNAEYLARAFGTSAYAYDFSVPPALHGNDIPYTFYEGPATAVLNGSLALIMQDYFTNFMINGNPNRAGLVNFPNYGSGKLLLDFFTDAVTLVTDFLDNDRCKWWQKALYY</sequence>
<dbReference type="SUPFAM" id="SSF53474">
    <property type="entry name" value="alpha/beta-Hydrolases"/>
    <property type="match status" value="1"/>
</dbReference>
<dbReference type="InterPro" id="IPR029058">
    <property type="entry name" value="AB_hydrolase_fold"/>
</dbReference>
<evidence type="ECO:0000256" key="2">
    <source>
        <dbReference type="ARBA" id="ARBA00022801"/>
    </source>
</evidence>
<organism evidence="5 6">
    <name type="scientific">Phialocephala subalpina</name>
    <dbReference type="NCBI Taxonomy" id="576137"/>
    <lineage>
        <taxon>Eukaryota</taxon>
        <taxon>Fungi</taxon>
        <taxon>Dikarya</taxon>
        <taxon>Ascomycota</taxon>
        <taxon>Pezizomycotina</taxon>
        <taxon>Leotiomycetes</taxon>
        <taxon>Helotiales</taxon>
        <taxon>Mollisiaceae</taxon>
        <taxon>Phialocephala</taxon>
        <taxon>Phialocephala fortinii species complex</taxon>
    </lineage>
</organism>
<proteinExistence type="inferred from homology"/>
<dbReference type="EMBL" id="FJOG01000024">
    <property type="protein sequence ID" value="CZR63714.1"/>
    <property type="molecule type" value="Genomic_DNA"/>
</dbReference>
<comment type="similarity">
    <text evidence="1 3">Belongs to the type-B carboxylesterase/lipase family.</text>
</comment>
<name>A0A1L7XFB1_9HELO</name>
<evidence type="ECO:0000256" key="1">
    <source>
        <dbReference type="ARBA" id="ARBA00005964"/>
    </source>
</evidence>
<dbReference type="EC" id="3.1.1.-" evidence="3"/>
<dbReference type="InterPro" id="IPR050309">
    <property type="entry name" value="Type-B_Carboxylest/Lipase"/>
</dbReference>
<dbReference type="PROSITE" id="PS00122">
    <property type="entry name" value="CARBOXYLESTERASE_B_1"/>
    <property type="match status" value="1"/>
</dbReference>
<reference evidence="5 6" key="1">
    <citation type="submission" date="2016-03" db="EMBL/GenBank/DDBJ databases">
        <authorList>
            <person name="Ploux O."/>
        </authorList>
    </citation>
    <scope>NUCLEOTIDE SEQUENCE [LARGE SCALE GENOMIC DNA]</scope>
    <source>
        <strain evidence="5 6">UAMH 11012</strain>
    </source>
</reference>
<dbReference type="InterPro" id="IPR019826">
    <property type="entry name" value="Carboxylesterase_B_AS"/>
</dbReference>
<feature type="domain" description="Carboxylesterase type B" evidence="4">
    <location>
        <begin position="41"/>
        <end position="526"/>
    </location>
</feature>
<keyword evidence="6" id="KW-1185">Reference proteome</keyword>
<dbReference type="AlphaFoldDB" id="A0A1L7XFB1"/>
<dbReference type="GO" id="GO:0016787">
    <property type="term" value="F:hydrolase activity"/>
    <property type="evidence" value="ECO:0007669"/>
    <property type="project" value="UniProtKB-KW"/>
</dbReference>
<accession>A0A1L7XFB1</accession>
<protein>
    <recommendedName>
        <fullName evidence="3">Carboxylic ester hydrolase</fullName>
        <ecNumber evidence="3">3.1.1.-</ecNumber>
    </recommendedName>
</protein>
<dbReference type="OrthoDB" id="408631at2759"/>
<evidence type="ECO:0000259" key="4">
    <source>
        <dbReference type="Pfam" id="PF00135"/>
    </source>
</evidence>
<evidence type="ECO:0000313" key="5">
    <source>
        <dbReference type="EMBL" id="CZR63714.1"/>
    </source>
</evidence>
<dbReference type="Proteomes" id="UP000184330">
    <property type="component" value="Unassembled WGS sequence"/>
</dbReference>
<evidence type="ECO:0000313" key="6">
    <source>
        <dbReference type="Proteomes" id="UP000184330"/>
    </source>
</evidence>
<evidence type="ECO:0000256" key="3">
    <source>
        <dbReference type="RuleBase" id="RU361235"/>
    </source>
</evidence>
<dbReference type="PANTHER" id="PTHR11559">
    <property type="entry name" value="CARBOXYLESTERASE"/>
    <property type="match status" value="1"/>
</dbReference>
<dbReference type="STRING" id="576137.A0A1L7XFB1"/>
<feature type="chain" id="PRO_5011830044" description="Carboxylic ester hydrolase" evidence="3">
    <location>
        <begin position="20"/>
        <end position="557"/>
    </location>
</feature>
<feature type="signal peptide" evidence="3">
    <location>
        <begin position="1"/>
        <end position="19"/>
    </location>
</feature>
<dbReference type="Gene3D" id="3.40.50.1820">
    <property type="entry name" value="alpha/beta hydrolase"/>
    <property type="match status" value="1"/>
</dbReference>
<dbReference type="InterPro" id="IPR002018">
    <property type="entry name" value="CarbesteraseB"/>
</dbReference>
<keyword evidence="2 3" id="KW-0378">Hydrolase</keyword>
<gene>
    <name evidence="5" type="ORF">PAC_13611</name>
</gene>